<name>A0A919SF17_9ACTN</name>
<dbReference type="SUPFAM" id="SSF51905">
    <property type="entry name" value="FAD/NAD(P)-binding domain"/>
    <property type="match status" value="1"/>
</dbReference>
<dbReference type="InterPro" id="IPR002938">
    <property type="entry name" value="FAD-bd"/>
</dbReference>
<dbReference type="EMBL" id="BOQL01000031">
    <property type="protein sequence ID" value="GIM70469.1"/>
    <property type="molecule type" value="Genomic_DNA"/>
</dbReference>
<proteinExistence type="predicted"/>
<dbReference type="Pfam" id="PF01494">
    <property type="entry name" value="FAD_binding_3"/>
    <property type="match status" value="1"/>
</dbReference>
<feature type="domain" description="FAD-binding" evidence="2">
    <location>
        <begin position="4"/>
        <end position="160"/>
    </location>
</feature>
<organism evidence="3 4">
    <name type="scientific">Actinoplanes auranticolor</name>
    <dbReference type="NCBI Taxonomy" id="47988"/>
    <lineage>
        <taxon>Bacteria</taxon>
        <taxon>Bacillati</taxon>
        <taxon>Actinomycetota</taxon>
        <taxon>Actinomycetes</taxon>
        <taxon>Micromonosporales</taxon>
        <taxon>Micromonosporaceae</taxon>
        <taxon>Actinoplanes</taxon>
    </lineage>
</organism>
<evidence type="ECO:0000256" key="1">
    <source>
        <dbReference type="SAM" id="MobiDB-lite"/>
    </source>
</evidence>
<dbReference type="PANTHER" id="PTHR46865">
    <property type="entry name" value="OXIDOREDUCTASE-RELATED"/>
    <property type="match status" value="1"/>
</dbReference>
<evidence type="ECO:0000313" key="3">
    <source>
        <dbReference type="EMBL" id="GIM70469.1"/>
    </source>
</evidence>
<dbReference type="PRINTS" id="PR00420">
    <property type="entry name" value="RNGMNOXGNASE"/>
</dbReference>
<dbReference type="InterPro" id="IPR051704">
    <property type="entry name" value="FAD_aromatic-hydroxylase"/>
</dbReference>
<gene>
    <name evidence="3" type="ORF">Aau02nite_41140</name>
</gene>
<dbReference type="InterPro" id="IPR036188">
    <property type="entry name" value="FAD/NAD-bd_sf"/>
</dbReference>
<evidence type="ECO:0000259" key="2">
    <source>
        <dbReference type="Pfam" id="PF01494"/>
    </source>
</evidence>
<dbReference type="AlphaFoldDB" id="A0A919SF17"/>
<comment type="caution">
    <text evidence="3">The sequence shown here is derived from an EMBL/GenBank/DDBJ whole genome shotgun (WGS) entry which is preliminary data.</text>
</comment>
<feature type="region of interest" description="Disordered" evidence="1">
    <location>
        <begin position="391"/>
        <end position="413"/>
    </location>
</feature>
<keyword evidence="4" id="KW-1185">Reference proteome</keyword>
<sequence>MTGTVLISGAGIAGPALAYWLGRHGFRPTIVEIAPALRPGGNAVDFRGPVHLGLLERMGVLAALREAQTGGTAMRFVDADGVRTMEMPADFAGGDLEILRGDLSRILCAAGDEWTGYVFNDSIAALHETPDGVDVTFTSGRQRTFDLVVGADGVHSHVRRLAFGAGRHVSHLGYYVAGWPMPNHLGLGRDTLGYNVPGRLASIGGDHRDPAKAGAFVVFASPELSYDRHDVDEQKRLVRRRFVDLGWEVPRMLAALDSTDDLYFDQICRVDVEPWSRGRIALVGDAACGATIGGMGNGTALVAAYTLAGELAAAGGDHTVAFPRYEARISRFARRAQRGGAGAGRFLAPKTAHGLAVRNWLHNREWFMKLTYRVAGDRSGGIDLPAYEVAESRAGRADRPGDPLSGASRPPRP</sequence>
<protein>
    <submittedName>
        <fullName evidence="3">FAD-dependent oxidoreductase</fullName>
    </submittedName>
</protein>
<dbReference type="PANTHER" id="PTHR46865:SF2">
    <property type="entry name" value="MONOOXYGENASE"/>
    <property type="match status" value="1"/>
</dbReference>
<dbReference type="GO" id="GO:0071949">
    <property type="term" value="F:FAD binding"/>
    <property type="evidence" value="ECO:0007669"/>
    <property type="project" value="InterPro"/>
</dbReference>
<evidence type="ECO:0000313" key="4">
    <source>
        <dbReference type="Proteomes" id="UP000681340"/>
    </source>
</evidence>
<reference evidence="3" key="1">
    <citation type="submission" date="2021-03" db="EMBL/GenBank/DDBJ databases">
        <title>Whole genome shotgun sequence of Actinoplanes auranticolor NBRC 12245.</title>
        <authorList>
            <person name="Komaki H."/>
            <person name="Tamura T."/>
        </authorList>
    </citation>
    <scope>NUCLEOTIDE SEQUENCE</scope>
    <source>
        <strain evidence="3">NBRC 12245</strain>
    </source>
</reference>
<accession>A0A919SF17</accession>
<dbReference type="RefSeq" id="WP_212990121.1">
    <property type="nucleotide sequence ID" value="NZ_BAABEA010000005.1"/>
</dbReference>
<feature type="compositionally biased region" description="Basic and acidic residues" evidence="1">
    <location>
        <begin position="391"/>
        <end position="401"/>
    </location>
</feature>
<dbReference type="Proteomes" id="UP000681340">
    <property type="component" value="Unassembled WGS sequence"/>
</dbReference>
<dbReference type="Gene3D" id="3.50.50.60">
    <property type="entry name" value="FAD/NAD(P)-binding domain"/>
    <property type="match status" value="1"/>
</dbReference>
<dbReference type="Gene3D" id="3.30.9.10">
    <property type="entry name" value="D-Amino Acid Oxidase, subunit A, domain 2"/>
    <property type="match status" value="1"/>
</dbReference>